<reference evidence="1 2" key="1">
    <citation type="journal article" date="2014" name="PLoS Genet.">
        <title>Phylogenetically driven sequencing of extremely halophilic archaea reveals strategies for static and dynamic osmo-response.</title>
        <authorList>
            <person name="Becker E.A."/>
            <person name="Seitzer P.M."/>
            <person name="Tritt A."/>
            <person name="Larsen D."/>
            <person name="Krusor M."/>
            <person name="Yao A.I."/>
            <person name="Wu D."/>
            <person name="Madern D."/>
            <person name="Eisen J.A."/>
            <person name="Darling A.E."/>
            <person name="Facciotti M.T."/>
        </authorList>
    </citation>
    <scope>NUCLEOTIDE SEQUENCE [LARGE SCALE GENOMIC DNA]</scope>
    <source>
        <strain evidence="1 2">DSM 8989</strain>
    </source>
</reference>
<accession>M0NAK3</accession>
<keyword evidence="2" id="KW-1185">Reference proteome</keyword>
<dbReference type="Proteomes" id="UP000011625">
    <property type="component" value="Unassembled WGS sequence"/>
</dbReference>
<protein>
    <submittedName>
        <fullName evidence="1">Uncharacterized protein</fullName>
    </submittedName>
</protein>
<comment type="caution">
    <text evidence="1">The sequence shown here is derived from an EMBL/GenBank/DDBJ whole genome shotgun (WGS) entry which is preliminary data.</text>
</comment>
<dbReference type="EMBL" id="AOME01000016">
    <property type="protein sequence ID" value="EMA54906.1"/>
    <property type="molecule type" value="Genomic_DNA"/>
</dbReference>
<organism evidence="1 2">
    <name type="scientific">Halococcus salifodinae DSM 8989</name>
    <dbReference type="NCBI Taxonomy" id="1227456"/>
    <lineage>
        <taxon>Archaea</taxon>
        <taxon>Methanobacteriati</taxon>
        <taxon>Methanobacteriota</taxon>
        <taxon>Stenosarchaea group</taxon>
        <taxon>Halobacteria</taxon>
        <taxon>Halobacteriales</taxon>
        <taxon>Halococcaceae</taxon>
        <taxon>Halococcus</taxon>
    </lineage>
</organism>
<name>M0NAK3_9EURY</name>
<evidence type="ECO:0000313" key="2">
    <source>
        <dbReference type="Proteomes" id="UP000011625"/>
    </source>
</evidence>
<dbReference type="PATRIC" id="fig|1227456.3.peg.851"/>
<proteinExistence type="predicted"/>
<sequence>MGLSVGPGIVRRFPEVDTLDRVVYLPDADGFQVITDDQCYPTHLLHWHAESWIDEDDRPNINTEDARVAIDPR</sequence>
<gene>
    <name evidence="1" type="ORF">C450_04106</name>
</gene>
<evidence type="ECO:0000313" key="1">
    <source>
        <dbReference type="EMBL" id="EMA54906.1"/>
    </source>
</evidence>
<dbReference type="AlphaFoldDB" id="M0NAK3"/>